<name>A0ABV6C6S0_9ACTN</name>
<dbReference type="PANTHER" id="PTHR30606:SF10">
    <property type="entry name" value="PHOSPHATIDYLINOSITOL MANNOSIDE ACYLTRANSFERASE"/>
    <property type="match status" value="1"/>
</dbReference>
<organism evidence="7 8">
    <name type="scientific">Aciditerrimonas ferrireducens</name>
    <dbReference type="NCBI Taxonomy" id="667306"/>
    <lineage>
        <taxon>Bacteria</taxon>
        <taxon>Bacillati</taxon>
        <taxon>Actinomycetota</taxon>
        <taxon>Acidimicrobiia</taxon>
        <taxon>Acidimicrobiales</taxon>
        <taxon>Acidimicrobiaceae</taxon>
        <taxon>Aciditerrimonas</taxon>
    </lineage>
</organism>
<dbReference type="RefSeq" id="WP_377789321.1">
    <property type="nucleotide sequence ID" value="NZ_JBHLYQ010000060.1"/>
</dbReference>
<protein>
    <submittedName>
        <fullName evidence="7">Lysophospholipid acyltransferase family protein</fullName>
    </submittedName>
</protein>
<comment type="subcellular location">
    <subcellularLocation>
        <location evidence="1">Cell inner membrane</location>
    </subcellularLocation>
</comment>
<dbReference type="InterPro" id="IPR004960">
    <property type="entry name" value="LipA_acyltrans"/>
</dbReference>
<evidence type="ECO:0000256" key="5">
    <source>
        <dbReference type="ARBA" id="ARBA00023136"/>
    </source>
</evidence>
<accession>A0ABV6C6S0</accession>
<reference evidence="7 8" key="1">
    <citation type="submission" date="2024-09" db="EMBL/GenBank/DDBJ databases">
        <authorList>
            <person name="Sun Q."/>
            <person name="Mori K."/>
        </authorList>
    </citation>
    <scope>NUCLEOTIDE SEQUENCE [LARGE SCALE GENOMIC DNA]</scope>
    <source>
        <strain evidence="7 8">JCM 15389</strain>
    </source>
</reference>
<proteinExistence type="predicted"/>
<dbReference type="Pfam" id="PF03279">
    <property type="entry name" value="Lip_A_acyltrans"/>
    <property type="match status" value="1"/>
</dbReference>
<evidence type="ECO:0000256" key="1">
    <source>
        <dbReference type="ARBA" id="ARBA00004533"/>
    </source>
</evidence>
<comment type="caution">
    <text evidence="7">The sequence shown here is derived from an EMBL/GenBank/DDBJ whole genome shotgun (WGS) entry which is preliminary data.</text>
</comment>
<evidence type="ECO:0000256" key="2">
    <source>
        <dbReference type="ARBA" id="ARBA00022475"/>
    </source>
</evidence>
<keyword evidence="3" id="KW-0997">Cell inner membrane</keyword>
<evidence type="ECO:0000313" key="8">
    <source>
        <dbReference type="Proteomes" id="UP001589788"/>
    </source>
</evidence>
<dbReference type="Proteomes" id="UP001589788">
    <property type="component" value="Unassembled WGS sequence"/>
</dbReference>
<dbReference type="CDD" id="cd07984">
    <property type="entry name" value="LPLAT_LABLAT-like"/>
    <property type="match status" value="1"/>
</dbReference>
<keyword evidence="8" id="KW-1185">Reference proteome</keyword>
<evidence type="ECO:0000256" key="4">
    <source>
        <dbReference type="ARBA" id="ARBA00022679"/>
    </source>
</evidence>
<dbReference type="PANTHER" id="PTHR30606">
    <property type="entry name" value="LIPID A BIOSYNTHESIS LAUROYL ACYLTRANSFERASE"/>
    <property type="match status" value="1"/>
</dbReference>
<dbReference type="GO" id="GO:0016746">
    <property type="term" value="F:acyltransferase activity"/>
    <property type="evidence" value="ECO:0007669"/>
    <property type="project" value="UniProtKB-KW"/>
</dbReference>
<evidence type="ECO:0000313" key="7">
    <source>
        <dbReference type="EMBL" id="MFC0081972.1"/>
    </source>
</evidence>
<keyword evidence="6 7" id="KW-0012">Acyltransferase</keyword>
<gene>
    <name evidence="7" type="ORF">ACFFRE_07400</name>
</gene>
<evidence type="ECO:0000256" key="6">
    <source>
        <dbReference type="ARBA" id="ARBA00023315"/>
    </source>
</evidence>
<dbReference type="EMBL" id="JBHLYQ010000060">
    <property type="protein sequence ID" value="MFC0081972.1"/>
    <property type="molecule type" value="Genomic_DNA"/>
</dbReference>
<evidence type="ECO:0000256" key="3">
    <source>
        <dbReference type="ARBA" id="ARBA00022519"/>
    </source>
</evidence>
<sequence>MPRWAGQLSQWWTYAFYRGLGTAMQRVGEPVASGGALVVSQLLLPARREAMASYLGNLEAVLARRVRGAEARWWCHRVAAAYGRYWLEGARLPGTPGETIDERMVVKDGFPLLREALDAGQGVVLALPHLGSWEWGGAWLARRGYPMTVVAEALEPRALFDWFAAQRRSMGLEVLSLADDPGPSLLRTLRAGGLVGLVSDRVVEGTGIPVEFFGRPAALPGGPATLALRTGAALFPAAVYQGPGPLHTGVVLPPLDTGRRAGLRADVARVTAELARAFERLIRRAPDQWFAFSPLGPSGGSAS</sequence>
<keyword evidence="2" id="KW-1003">Cell membrane</keyword>
<keyword evidence="5" id="KW-0472">Membrane</keyword>
<keyword evidence="4" id="KW-0808">Transferase</keyword>